<dbReference type="InterPro" id="IPR036388">
    <property type="entry name" value="WH-like_DNA-bd_sf"/>
</dbReference>
<organism evidence="2 3">
    <name type="scientific">Cyanidium caldarium</name>
    <name type="common">Red alga</name>
    <dbReference type="NCBI Taxonomy" id="2771"/>
    <lineage>
        <taxon>Eukaryota</taxon>
        <taxon>Rhodophyta</taxon>
        <taxon>Bangiophyceae</taxon>
        <taxon>Cyanidiales</taxon>
        <taxon>Cyanidiaceae</taxon>
        <taxon>Cyanidium</taxon>
    </lineage>
</organism>
<comment type="caution">
    <text evidence="2">The sequence shown here is derived from an EMBL/GenBank/DDBJ whole genome shotgun (WGS) entry which is preliminary data.</text>
</comment>
<dbReference type="EMBL" id="JANCYW010000009">
    <property type="protein sequence ID" value="KAK4536730.1"/>
    <property type="molecule type" value="Genomic_DNA"/>
</dbReference>
<proteinExistence type="predicted"/>
<evidence type="ECO:0000256" key="1">
    <source>
        <dbReference type="SAM" id="MobiDB-lite"/>
    </source>
</evidence>
<keyword evidence="3" id="KW-1185">Reference proteome</keyword>
<gene>
    <name evidence="2" type="ORF">CDCA_CDCA09G2755</name>
</gene>
<dbReference type="AlphaFoldDB" id="A0AAV9IXB5"/>
<evidence type="ECO:0008006" key="4">
    <source>
        <dbReference type="Google" id="ProtNLM"/>
    </source>
</evidence>
<dbReference type="Gene3D" id="1.10.10.10">
    <property type="entry name" value="Winged helix-like DNA-binding domain superfamily/Winged helix DNA-binding domain"/>
    <property type="match status" value="1"/>
</dbReference>
<feature type="region of interest" description="Disordered" evidence="1">
    <location>
        <begin position="581"/>
        <end position="604"/>
    </location>
</feature>
<accession>A0AAV9IXB5</accession>
<protein>
    <recommendedName>
        <fullName evidence="4">Nuclear pore complex protein</fullName>
    </recommendedName>
</protein>
<name>A0AAV9IXB5_CYACA</name>
<feature type="compositionally biased region" description="Low complexity" evidence="1">
    <location>
        <begin position="586"/>
        <end position="595"/>
    </location>
</feature>
<evidence type="ECO:0000313" key="2">
    <source>
        <dbReference type="EMBL" id="KAK4536730.1"/>
    </source>
</evidence>
<sequence>MTPPGPESKFPAIDAIRDPQRRCETYLELFRTHLARTVSECQRGEADARHPPLGRIIVHVCTSDTVPLVVSRRAVPVFVYELLRLCPARPLRLFQRGTPEGGVAGATTDCAIPEEHLRAVAEYVLEVVQGPRALSFNEALAVLRSRIAQIYAARGHYVEAAAILESVGAEAGTVAGTAAAELMANEGLTERTPSSPAAASAPPVSGAGSWAQLVDVSSFAACMDPFLIHVRIASLYLDAWEEECWERQPRGSGETAAEWLRRAQYHATKARTCETMESSAWSAASTESAETPETDAWLQRLEEVLRKSGGDAAMACGATVAHARVADYRGDFLRAGRGYLTALFGIENAHQRWVHWTQAQEERHVESVESRMRAMRGRLSPAEASSTSASPPRHEEEATAWERRAADAAYHPWLMRHLLRRAANAIALAPAGAQRSHLLHVLIGSDALRRYAADASDQSVDARFPLDVFMALCRHRRMRLPSASSTGSSADRPQLRYFVDEFLFPHQRGEWLHRALLEHNIAALSLVYNNIGFAELQRHAAVHRHHEASDAVGASASVQGAEESAERVAACMIAEGRLPAATPGRSGAEAASAASDDTEDTGPYIDQADERIYFRPSRPHQVFVAAADDALAGHPGGLLDGTTGDTAAEREVASSALDRQPRSLASWQIDAVCQATHRIAQRIARLCPHLIADDAGRSGGHI</sequence>
<evidence type="ECO:0000313" key="3">
    <source>
        <dbReference type="Proteomes" id="UP001301350"/>
    </source>
</evidence>
<reference evidence="2 3" key="1">
    <citation type="submission" date="2022-07" db="EMBL/GenBank/DDBJ databases">
        <title>Genome-wide signatures of adaptation to extreme environments.</title>
        <authorList>
            <person name="Cho C.H."/>
            <person name="Yoon H.S."/>
        </authorList>
    </citation>
    <scope>NUCLEOTIDE SEQUENCE [LARGE SCALE GENOMIC DNA]</scope>
    <source>
        <strain evidence="2 3">DBV 063 E5</strain>
    </source>
</reference>
<dbReference type="Proteomes" id="UP001301350">
    <property type="component" value="Unassembled WGS sequence"/>
</dbReference>